<accession>A0A1M5TLT6</accession>
<dbReference type="OrthoDB" id="1707934at2"/>
<dbReference type="STRING" id="1123350.SAMN02744040_02224"/>
<reference evidence="3" key="1">
    <citation type="submission" date="2016-11" db="EMBL/GenBank/DDBJ databases">
        <authorList>
            <person name="Varghese N."/>
            <person name="Submissions S."/>
        </authorList>
    </citation>
    <scope>NUCLEOTIDE SEQUENCE [LARGE SCALE GENOMIC DNA]</scope>
    <source>
        <strain evidence="3">DSM 15285</strain>
    </source>
</reference>
<proteinExistence type="predicted"/>
<dbReference type="Gene3D" id="1.10.287.540">
    <property type="entry name" value="Helix hairpin bin"/>
    <property type="match status" value="1"/>
</dbReference>
<keyword evidence="3" id="KW-1185">Reference proteome</keyword>
<dbReference type="EMBL" id="FQXH01000037">
    <property type="protein sequence ID" value="SHH51684.1"/>
    <property type="molecule type" value="Genomic_DNA"/>
</dbReference>
<evidence type="ECO:0000256" key="1">
    <source>
        <dbReference type="SAM" id="Coils"/>
    </source>
</evidence>
<gene>
    <name evidence="2" type="ORF">SAMN02744040_02224</name>
</gene>
<evidence type="ECO:0000313" key="3">
    <source>
        <dbReference type="Proteomes" id="UP000242520"/>
    </source>
</evidence>
<dbReference type="RefSeq" id="WP_072726416.1">
    <property type="nucleotide sequence ID" value="NZ_FQXH01000037.1"/>
</dbReference>
<evidence type="ECO:0000313" key="2">
    <source>
        <dbReference type="EMBL" id="SHH51684.1"/>
    </source>
</evidence>
<dbReference type="AlphaFoldDB" id="A0A1M5TLT6"/>
<protein>
    <submittedName>
        <fullName evidence="2">Uncharacterized protein</fullName>
    </submittedName>
</protein>
<feature type="coiled-coil region" evidence="1">
    <location>
        <begin position="9"/>
        <end position="36"/>
    </location>
</feature>
<organism evidence="2 3">
    <name type="scientific">Tepidibacter thalassicus DSM 15285</name>
    <dbReference type="NCBI Taxonomy" id="1123350"/>
    <lineage>
        <taxon>Bacteria</taxon>
        <taxon>Bacillati</taxon>
        <taxon>Bacillota</taxon>
        <taxon>Clostridia</taxon>
        <taxon>Peptostreptococcales</taxon>
        <taxon>Peptostreptococcaceae</taxon>
        <taxon>Tepidibacter</taxon>
    </lineage>
</organism>
<name>A0A1M5TLT6_9FIRM</name>
<dbReference type="Proteomes" id="UP000242520">
    <property type="component" value="Unassembled WGS sequence"/>
</dbReference>
<sequence>MEEKIFEMLREIKSEINGMKTEINGMKSEIKEMKENQKVMHKTLNSVYEQVADLTVFKEESKIKLEEIANEIEYVKINVNSLTMKMAHSDNQIIEIKRNLKKVK</sequence>
<keyword evidence="1" id="KW-0175">Coiled coil</keyword>